<dbReference type="AlphaFoldDB" id="A0A4Y2RK69"/>
<organism evidence="2 3">
    <name type="scientific">Araneus ventricosus</name>
    <name type="common">Orbweaver spider</name>
    <name type="synonym">Epeira ventricosa</name>
    <dbReference type="NCBI Taxonomy" id="182803"/>
    <lineage>
        <taxon>Eukaryota</taxon>
        <taxon>Metazoa</taxon>
        <taxon>Ecdysozoa</taxon>
        <taxon>Arthropoda</taxon>
        <taxon>Chelicerata</taxon>
        <taxon>Arachnida</taxon>
        <taxon>Araneae</taxon>
        <taxon>Araneomorphae</taxon>
        <taxon>Entelegynae</taxon>
        <taxon>Araneoidea</taxon>
        <taxon>Araneidae</taxon>
        <taxon>Araneus</taxon>
    </lineage>
</organism>
<protein>
    <submittedName>
        <fullName evidence="2">Uncharacterized protein</fullName>
    </submittedName>
</protein>
<feature type="compositionally biased region" description="Acidic residues" evidence="1">
    <location>
        <begin position="75"/>
        <end position="90"/>
    </location>
</feature>
<proteinExistence type="predicted"/>
<keyword evidence="3" id="KW-1185">Reference proteome</keyword>
<dbReference type="Proteomes" id="UP000499080">
    <property type="component" value="Unassembled WGS sequence"/>
</dbReference>
<name>A0A4Y2RK69_ARAVE</name>
<feature type="region of interest" description="Disordered" evidence="1">
    <location>
        <begin position="74"/>
        <end position="100"/>
    </location>
</feature>
<evidence type="ECO:0000313" key="2">
    <source>
        <dbReference type="EMBL" id="GBN76202.1"/>
    </source>
</evidence>
<dbReference type="EMBL" id="BGPR01017449">
    <property type="protein sequence ID" value="GBN76202.1"/>
    <property type="molecule type" value="Genomic_DNA"/>
</dbReference>
<evidence type="ECO:0000313" key="3">
    <source>
        <dbReference type="Proteomes" id="UP000499080"/>
    </source>
</evidence>
<evidence type="ECO:0000256" key="1">
    <source>
        <dbReference type="SAM" id="MobiDB-lite"/>
    </source>
</evidence>
<gene>
    <name evidence="2" type="ORF">AVEN_88120_1</name>
</gene>
<sequence length="108" mass="12552">MLLLPFALLPKVNESFQCKKVPHPGQGRRYMISCYVDLEILSSDTYRISQLEPSNGRLYATTAHVIQLKAWRSWDEDDDDSSENSDDEPEMQSPKRTVRKPVLYRAFM</sequence>
<dbReference type="OrthoDB" id="6511622at2759"/>
<reference evidence="2 3" key="1">
    <citation type="journal article" date="2019" name="Sci. Rep.">
        <title>Orb-weaving spider Araneus ventricosus genome elucidates the spidroin gene catalogue.</title>
        <authorList>
            <person name="Kono N."/>
            <person name="Nakamura H."/>
            <person name="Ohtoshi R."/>
            <person name="Moran D.A.P."/>
            <person name="Shinohara A."/>
            <person name="Yoshida Y."/>
            <person name="Fujiwara M."/>
            <person name="Mori M."/>
            <person name="Tomita M."/>
            <person name="Arakawa K."/>
        </authorList>
    </citation>
    <scope>NUCLEOTIDE SEQUENCE [LARGE SCALE GENOMIC DNA]</scope>
</reference>
<comment type="caution">
    <text evidence="2">The sequence shown here is derived from an EMBL/GenBank/DDBJ whole genome shotgun (WGS) entry which is preliminary data.</text>
</comment>
<accession>A0A4Y2RK69</accession>